<accession>A0AAN9GNC8</accession>
<feature type="compositionally biased region" description="Polar residues" evidence="2">
    <location>
        <begin position="346"/>
        <end position="357"/>
    </location>
</feature>
<evidence type="ECO:0000259" key="4">
    <source>
        <dbReference type="Pfam" id="PF23050"/>
    </source>
</evidence>
<dbReference type="FunFam" id="3.40.50.11980:FF:000001">
    <property type="entry name" value="ZC3H12A isoform 1"/>
    <property type="match status" value="1"/>
</dbReference>
<dbReference type="PANTHER" id="PTHR12876">
    <property type="entry name" value="N4BP1-RELATED"/>
    <property type="match status" value="1"/>
</dbReference>
<feature type="region of interest" description="Disordered" evidence="2">
    <location>
        <begin position="285"/>
        <end position="370"/>
    </location>
</feature>
<dbReference type="Pfam" id="PF11977">
    <property type="entry name" value="RNase_Zc3h12a"/>
    <property type="match status" value="1"/>
</dbReference>
<evidence type="ECO:0000259" key="5">
    <source>
        <dbReference type="Pfam" id="PF23054"/>
    </source>
</evidence>
<evidence type="ECO:0000313" key="6">
    <source>
        <dbReference type="EMBL" id="KAK7114211.1"/>
    </source>
</evidence>
<dbReference type="GO" id="GO:0003729">
    <property type="term" value="F:mRNA binding"/>
    <property type="evidence" value="ECO:0007669"/>
    <property type="project" value="TreeGrafter"/>
</dbReference>
<feature type="compositionally biased region" description="Low complexity" evidence="2">
    <location>
        <begin position="318"/>
        <end position="345"/>
    </location>
</feature>
<evidence type="ECO:0000313" key="7">
    <source>
        <dbReference type="Proteomes" id="UP001374579"/>
    </source>
</evidence>
<comment type="similarity">
    <text evidence="1">Belongs to the N4BP1 family.</text>
</comment>
<feature type="region of interest" description="Disordered" evidence="2">
    <location>
        <begin position="172"/>
        <end position="237"/>
    </location>
</feature>
<proteinExistence type="inferred from homology"/>
<dbReference type="GO" id="GO:0004521">
    <property type="term" value="F:RNA endonuclease activity"/>
    <property type="evidence" value="ECO:0007669"/>
    <property type="project" value="TreeGrafter"/>
</dbReference>
<dbReference type="InterPro" id="IPR056578">
    <property type="entry name" value="UBA_N4BP1_C"/>
</dbReference>
<dbReference type="CDD" id="cd18719">
    <property type="entry name" value="PIN_Zc3h12a-N4BP1-like"/>
    <property type="match status" value="1"/>
</dbReference>
<feature type="domain" description="N4BP1 C-terminal UBA" evidence="5">
    <location>
        <begin position="760"/>
        <end position="807"/>
    </location>
</feature>
<evidence type="ECO:0008006" key="8">
    <source>
        <dbReference type="Google" id="ProtNLM"/>
    </source>
</evidence>
<feature type="domain" description="N4BP1 first type I KH-domain" evidence="4">
    <location>
        <begin position="8"/>
        <end position="72"/>
    </location>
</feature>
<dbReference type="InterPro" id="IPR056629">
    <property type="entry name" value="KH_N4BP1_1st"/>
</dbReference>
<dbReference type="InterPro" id="IPR021869">
    <property type="entry name" value="RNase_Zc3h12_NYN"/>
</dbReference>
<protein>
    <recommendedName>
        <fullName evidence="8">RNase NYN domain-containing protein</fullName>
    </recommendedName>
</protein>
<evidence type="ECO:0000256" key="1">
    <source>
        <dbReference type="ARBA" id="ARBA00038274"/>
    </source>
</evidence>
<reference evidence="6 7" key="1">
    <citation type="submission" date="2024-02" db="EMBL/GenBank/DDBJ databases">
        <title>Chromosome-scale genome assembly of the rough periwinkle Littorina saxatilis.</title>
        <authorList>
            <person name="De Jode A."/>
            <person name="Faria R."/>
            <person name="Formenti G."/>
            <person name="Sims Y."/>
            <person name="Smith T.P."/>
            <person name="Tracey A."/>
            <person name="Wood J.M.D."/>
            <person name="Zagrodzka Z.B."/>
            <person name="Johannesson K."/>
            <person name="Butlin R.K."/>
            <person name="Leder E.H."/>
        </authorList>
    </citation>
    <scope>NUCLEOTIDE SEQUENCE [LARGE SCALE GENOMIC DNA]</scope>
    <source>
        <strain evidence="6">Snail1</strain>
        <tissue evidence="6">Muscle</tissue>
    </source>
</reference>
<comment type="caution">
    <text evidence="6">The sequence shown here is derived from an EMBL/GenBank/DDBJ whole genome shotgun (WGS) entry which is preliminary data.</text>
</comment>
<organism evidence="6 7">
    <name type="scientific">Littorina saxatilis</name>
    <dbReference type="NCBI Taxonomy" id="31220"/>
    <lineage>
        <taxon>Eukaryota</taxon>
        <taxon>Metazoa</taxon>
        <taxon>Spiralia</taxon>
        <taxon>Lophotrochozoa</taxon>
        <taxon>Mollusca</taxon>
        <taxon>Gastropoda</taxon>
        <taxon>Caenogastropoda</taxon>
        <taxon>Littorinimorpha</taxon>
        <taxon>Littorinoidea</taxon>
        <taxon>Littorinidae</taxon>
        <taxon>Littorina</taxon>
    </lineage>
</organism>
<dbReference type="Pfam" id="PF23054">
    <property type="entry name" value="UBA_N4BP1_C"/>
    <property type="match status" value="1"/>
</dbReference>
<dbReference type="PANTHER" id="PTHR12876:SF35">
    <property type="entry name" value="LD08718P-RELATED"/>
    <property type="match status" value="1"/>
</dbReference>
<evidence type="ECO:0000259" key="3">
    <source>
        <dbReference type="Pfam" id="PF11977"/>
    </source>
</evidence>
<dbReference type="EMBL" id="JBAMIC010000001">
    <property type="protein sequence ID" value="KAK7114211.1"/>
    <property type="molecule type" value="Genomic_DNA"/>
</dbReference>
<dbReference type="GO" id="GO:0005634">
    <property type="term" value="C:nucleus"/>
    <property type="evidence" value="ECO:0007669"/>
    <property type="project" value="TreeGrafter"/>
</dbReference>
<dbReference type="GO" id="GO:0036464">
    <property type="term" value="C:cytoplasmic ribonucleoprotein granule"/>
    <property type="evidence" value="ECO:0007669"/>
    <property type="project" value="TreeGrafter"/>
</dbReference>
<gene>
    <name evidence="6" type="ORF">V1264_000306</name>
</gene>
<evidence type="ECO:0000256" key="2">
    <source>
        <dbReference type="SAM" id="MobiDB-lite"/>
    </source>
</evidence>
<sequence>MATTFGTEEFIIDARNKQMVEKHKSKIDRLFKVTTFFDVVSKEGGVRKQWLGVSGSKDNRENAKSYIVAMCHPEETRQLVCNSRRPVDDMVLEEVEERTSAFLRRTGSYSLEVLGSELSCTLAISQLEHTYPVKIVDEDGVEQPKMDQTRSALNPSPTGISHQVEALNVDCAEPNSPDSIEDHHLFASGQNSGESGEYPITLSPVKRAGFSAEPRGKAKQKAQTVGGSGEPASDAQKQKADFLNIGQGMGYSEQEIKGTLPFFDFSDPEHPVQMSEFLCALDEVRSSKQTDKNPGPAKKGGKIGREKQPGQLVKQSMSASPVKSKAALPPKKSKAASPQKKTQSAHTMSTRAGSVSSPVAKRDRRDFNADDSVILMSENLDGSNKSRGKSRSQDDSVILVDDSFDESVCIVDAFSPAAVASGWRDTGRALPTNSGCKRKGFADDEEQTSVLKPFSTNIQHHVPPSTPAHIPQSIPAHLPPNYNLQPQQQMEIAGRARAVVAEPSTSTTAKETDNGLRYVVIDGSNVAMSHGNDKVFSCKGIKLCVDYFVKRGHQKVKAWVPLTKSYRNQTGRHPAIYDQHILEELKDEGYLGFTPARTLGNKHIVNHDDYFILDLAKLEDAVIVSKDNFREFLDEYREIITNRVLSYVFADDHFMLPRDPLGRNGPTLEQFLSKRPIQPAGQGEAVQPNFNTFGQNNPGFRPRYPGGGSSMLPYSAAPGLNGPVPRGPQSMLVGRGPGQANPRISAAVRPTLRKEKEVNPRHPDVTRDLMVALKAVFPEKDQELKIQEVLDNHQEETNLNRLTNYCISALFM</sequence>
<feature type="domain" description="RNase NYN" evidence="3">
    <location>
        <begin position="516"/>
        <end position="670"/>
    </location>
</feature>
<dbReference type="CDD" id="cd09032">
    <property type="entry name" value="KH-I_N4BP1_like_rpt1"/>
    <property type="match status" value="1"/>
</dbReference>
<dbReference type="Pfam" id="PF23050">
    <property type="entry name" value="KH_N4BP1_1st"/>
    <property type="match status" value="1"/>
</dbReference>
<keyword evidence="7" id="KW-1185">Reference proteome</keyword>
<dbReference type="Proteomes" id="UP001374579">
    <property type="component" value="Unassembled WGS sequence"/>
</dbReference>
<dbReference type="InterPro" id="IPR051101">
    <property type="entry name" value="ZC3H12/N4BP1_RNase_Reg"/>
</dbReference>
<name>A0AAN9GNC8_9CAEN</name>
<dbReference type="Gene3D" id="3.40.50.11980">
    <property type="match status" value="1"/>
</dbReference>
<dbReference type="AlphaFoldDB" id="A0AAN9GNC8"/>